<evidence type="ECO:0000313" key="4">
    <source>
        <dbReference type="Proteomes" id="UP000186218"/>
    </source>
</evidence>
<dbReference type="InterPro" id="IPR004360">
    <property type="entry name" value="Glyas_Fos-R_dOase_dom"/>
</dbReference>
<gene>
    <name evidence="3" type="ORF">SAMN05445060_0207</name>
</gene>
<evidence type="ECO:0000256" key="1">
    <source>
        <dbReference type="ARBA" id="ARBA00022723"/>
    </source>
</evidence>
<dbReference type="AlphaFoldDB" id="A0A1N7CL47"/>
<sequence>MRIDRFDHIVLTVADVDASVRFYTSVLGMREHTFDHGRKALEFGSSKINLHQLGHEVEPHARRPTPGSADLCLIVDQPVDEVVAELERRGVAIEIGPVDRTGAQGPLVSVYIRDPDQNLVELSNYRT</sequence>
<keyword evidence="3" id="KW-0223">Dioxygenase</keyword>
<proteinExistence type="predicted"/>
<accession>A0A1N7CL47</accession>
<dbReference type="PANTHER" id="PTHR21366">
    <property type="entry name" value="GLYOXALASE FAMILY PROTEIN"/>
    <property type="match status" value="1"/>
</dbReference>
<dbReference type="CDD" id="cd07253">
    <property type="entry name" value="GLOD5"/>
    <property type="match status" value="1"/>
</dbReference>
<reference evidence="3 4" key="1">
    <citation type="submission" date="2017-01" db="EMBL/GenBank/DDBJ databases">
        <authorList>
            <person name="Mah S.A."/>
            <person name="Swanson W.J."/>
            <person name="Moy G.W."/>
            <person name="Vacquier V.D."/>
        </authorList>
    </citation>
    <scope>NUCLEOTIDE SEQUENCE [LARGE SCALE GENOMIC DNA]</scope>
    <source>
        <strain evidence="3 4">CPCC 203464</strain>
    </source>
</reference>
<dbReference type="RefSeq" id="WP_076475719.1">
    <property type="nucleotide sequence ID" value="NZ_FTNT01000001.1"/>
</dbReference>
<dbReference type="InterPro" id="IPR037523">
    <property type="entry name" value="VOC_core"/>
</dbReference>
<name>A0A1N7CL47_9NOCA</name>
<keyword evidence="3" id="KW-0560">Oxidoreductase</keyword>
<dbReference type="InterPro" id="IPR018146">
    <property type="entry name" value="Glyoxalase_1_CS"/>
</dbReference>
<dbReference type="SUPFAM" id="SSF54593">
    <property type="entry name" value="Glyoxalase/Bleomycin resistance protein/Dihydroxybiphenyl dioxygenase"/>
    <property type="match status" value="1"/>
</dbReference>
<dbReference type="InterPro" id="IPR050383">
    <property type="entry name" value="GlyoxalaseI/FosfomycinResist"/>
</dbReference>
<dbReference type="Proteomes" id="UP000186218">
    <property type="component" value="Unassembled WGS sequence"/>
</dbReference>
<dbReference type="PROSITE" id="PS51819">
    <property type="entry name" value="VOC"/>
    <property type="match status" value="1"/>
</dbReference>
<evidence type="ECO:0000313" key="3">
    <source>
        <dbReference type="EMBL" id="SIR64290.1"/>
    </source>
</evidence>
<feature type="domain" description="VOC" evidence="2">
    <location>
        <begin position="5"/>
        <end position="125"/>
    </location>
</feature>
<dbReference type="Gene3D" id="3.10.180.10">
    <property type="entry name" value="2,3-Dihydroxybiphenyl 1,2-Dioxygenase, domain 1"/>
    <property type="match status" value="1"/>
</dbReference>
<dbReference type="PANTHER" id="PTHR21366:SF14">
    <property type="entry name" value="GLYOXALASE DOMAIN-CONTAINING PROTEIN 5"/>
    <property type="match status" value="1"/>
</dbReference>
<dbReference type="GO" id="GO:0004462">
    <property type="term" value="F:lactoylglutathione lyase activity"/>
    <property type="evidence" value="ECO:0007669"/>
    <property type="project" value="InterPro"/>
</dbReference>
<dbReference type="InterPro" id="IPR029068">
    <property type="entry name" value="Glyas_Bleomycin-R_OHBP_Dase"/>
</dbReference>
<dbReference type="Pfam" id="PF00903">
    <property type="entry name" value="Glyoxalase"/>
    <property type="match status" value="1"/>
</dbReference>
<dbReference type="GO" id="GO:0046872">
    <property type="term" value="F:metal ion binding"/>
    <property type="evidence" value="ECO:0007669"/>
    <property type="project" value="UniProtKB-KW"/>
</dbReference>
<dbReference type="EMBL" id="FTNT01000001">
    <property type="protein sequence ID" value="SIR64290.1"/>
    <property type="molecule type" value="Genomic_DNA"/>
</dbReference>
<dbReference type="OrthoDB" id="9812656at2"/>
<protein>
    <submittedName>
        <fullName evidence="3">Catechol 2,3-dioxygenase</fullName>
    </submittedName>
</protein>
<dbReference type="STRING" id="1344003.SAMN05445060_0207"/>
<keyword evidence="4" id="KW-1185">Reference proteome</keyword>
<organism evidence="3 4">
    <name type="scientific">Williamsia sterculiae</name>
    <dbReference type="NCBI Taxonomy" id="1344003"/>
    <lineage>
        <taxon>Bacteria</taxon>
        <taxon>Bacillati</taxon>
        <taxon>Actinomycetota</taxon>
        <taxon>Actinomycetes</taxon>
        <taxon>Mycobacteriales</taxon>
        <taxon>Nocardiaceae</taxon>
        <taxon>Williamsia</taxon>
    </lineage>
</organism>
<keyword evidence="1" id="KW-0479">Metal-binding</keyword>
<dbReference type="GO" id="GO:0051213">
    <property type="term" value="F:dioxygenase activity"/>
    <property type="evidence" value="ECO:0007669"/>
    <property type="project" value="UniProtKB-KW"/>
</dbReference>
<dbReference type="PROSITE" id="PS00934">
    <property type="entry name" value="GLYOXALASE_I_1"/>
    <property type="match status" value="1"/>
</dbReference>
<evidence type="ECO:0000259" key="2">
    <source>
        <dbReference type="PROSITE" id="PS51819"/>
    </source>
</evidence>